<name>A0A9E6XWB8_9ACTN</name>
<accession>A0A9E6XWB8</accession>
<protein>
    <submittedName>
        <fullName evidence="2">Uncharacterized protein</fullName>
    </submittedName>
</protein>
<keyword evidence="1" id="KW-0812">Transmembrane</keyword>
<evidence type="ECO:0000313" key="2">
    <source>
        <dbReference type="EMBL" id="UGS35644.1"/>
    </source>
</evidence>
<feature type="transmembrane region" description="Helical" evidence="1">
    <location>
        <begin position="14"/>
        <end position="36"/>
    </location>
</feature>
<dbReference type="Proteomes" id="UP001162834">
    <property type="component" value="Chromosome"/>
</dbReference>
<dbReference type="EMBL" id="CP087164">
    <property type="protein sequence ID" value="UGS35644.1"/>
    <property type="molecule type" value="Genomic_DNA"/>
</dbReference>
<evidence type="ECO:0000313" key="3">
    <source>
        <dbReference type="Proteomes" id="UP001162834"/>
    </source>
</evidence>
<proteinExistence type="predicted"/>
<reference evidence="2" key="1">
    <citation type="journal article" date="2022" name="Int. J. Syst. Evol. Microbiol.">
        <title>Pseudomonas aegrilactucae sp. nov. and Pseudomonas morbosilactucae sp. nov., pathogens causing bacterial rot of lettuce in Japan.</title>
        <authorList>
            <person name="Sawada H."/>
            <person name="Fujikawa T."/>
            <person name="Satou M."/>
        </authorList>
    </citation>
    <scope>NUCLEOTIDE SEQUENCE</scope>
    <source>
        <strain evidence="2">0166_1</strain>
    </source>
</reference>
<keyword evidence="1" id="KW-1133">Transmembrane helix</keyword>
<dbReference type="AlphaFoldDB" id="A0A9E6XWB8"/>
<gene>
    <name evidence="2" type="ORF">DSM104329_02039</name>
</gene>
<keyword evidence="1" id="KW-0472">Membrane</keyword>
<evidence type="ECO:0000256" key="1">
    <source>
        <dbReference type="SAM" id="Phobius"/>
    </source>
</evidence>
<keyword evidence="3" id="KW-1185">Reference proteome</keyword>
<dbReference type="KEGG" id="sbae:DSM104329_02039"/>
<organism evidence="2 3">
    <name type="scientific">Capillimicrobium parvum</name>
    <dbReference type="NCBI Taxonomy" id="2884022"/>
    <lineage>
        <taxon>Bacteria</taxon>
        <taxon>Bacillati</taxon>
        <taxon>Actinomycetota</taxon>
        <taxon>Thermoleophilia</taxon>
        <taxon>Solirubrobacterales</taxon>
        <taxon>Capillimicrobiaceae</taxon>
        <taxon>Capillimicrobium</taxon>
    </lineage>
</organism>
<sequence>MWSISSDTVSGTEWIVVALAFALVADLLTWLTCVALRR</sequence>